<dbReference type="EMBL" id="JAKXMK010000009">
    <property type="protein sequence ID" value="MCH6166421.1"/>
    <property type="molecule type" value="Genomic_DNA"/>
</dbReference>
<dbReference type="PANTHER" id="PTHR16305">
    <property type="entry name" value="TESTICULAR SOLUBLE ADENYLYL CYCLASE"/>
    <property type="match status" value="1"/>
</dbReference>
<dbReference type="Pfam" id="PF00196">
    <property type="entry name" value="GerE"/>
    <property type="match status" value="1"/>
</dbReference>
<gene>
    <name evidence="4" type="ORF">MMF94_12065</name>
</gene>
<reference evidence="4 5" key="1">
    <citation type="submission" date="2022-03" db="EMBL/GenBank/DDBJ databases">
        <title>Pseudonocardia alaer sp. nov., a novel actinomycete isolated from reed forest soil.</title>
        <authorList>
            <person name="Wang L."/>
        </authorList>
    </citation>
    <scope>NUCLEOTIDE SEQUENCE [LARGE SCALE GENOMIC DNA]</scope>
    <source>
        <strain evidence="4 5">Y-16303</strain>
    </source>
</reference>
<feature type="domain" description="HTH luxR-type" evidence="3">
    <location>
        <begin position="846"/>
        <end position="903"/>
    </location>
</feature>
<dbReference type="SUPFAM" id="SSF46894">
    <property type="entry name" value="C-terminal effector domain of the bipartite response regulators"/>
    <property type="match status" value="1"/>
</dbReference>
<dbReference type="InterPro" id="IPR041664">
    <property type="entry name" value="AAA_16"/>
</dbReference>
<keyword evidence="1" id="KW-0547">Nucleotide-binding</keyword>
<dbReference type="InterPro" id="IPR016032">
    <property type="entry name" value="Sig_transdc_resp-reg_C-effctor"/>
</dbReference>
<dbReference type="PROSITE" id="PS00622">
    <property type="entry name" value="HTH_LUXR_1"/>
    <property type="match status" value="1"/>
</dbReference>
<protein>
    <submittedName>
        <fullName evidence="4">AAA family ATPase</fullName>
    </submittedName>
</protein>
<name>A0ABS9TD04_9PSEU</name>
<evidence type="ECO:0000256" key="1">
    <source>
        <dbReference type="ARBA" id="ARBA00022741"/>
    </source>
</evidence>
<dbReference type="SMART" id="SM00421">
    <property type="entry name" value="HTH_LUXR"/>
    <property type="match status" value="1"/>
</dbReference>
<comment type="caution">
    <text evidence="4">The sequence shown here is derived from an EMBL/GenBank/DDBJ whole genome shotgun (WGS) entry which is preliminary data.</text>
</comment>
<dbReference type="Pfam" id="PF13191">
    <property type="entry name" value="AAA_16"/>
    <property type="match status" value="1"/>
</dbReference>
<dbReference type="Gene3D" id="1.10.10.10">
    <property type="entry name" value="Winged helix-like DNA-binding domain superfamily/Winged helix DNA-binding domain"/>
    <property type="match status" value="1"/>
</dbReference>
<organism evidence="4 5">
    <name type="scientific">Pseudonocardia alaniniphila</name>
    <dbReference type="NCBI Taxonomy" id="75291"/>
    <lineage>
        <taxon>Bacteria</taxon>
        <taxon>Bacillati</taxon>
        <taxon>Actinomycetota</taxon>
        <taxon>Actinomycetes</taxon>
        <taxon>Pseudonocardiales</taxon>
        <taxon>Pseudonocardiaceae</taxon>
        <taxon>Pseudonocardia</taxon>
    </lineage>
</organism>
<dbReference type="SUPFAM" id="SSF52540">
    <property type="entry name" value="P-loop containing nucleoside triphosphate hydrolases"/>
    <property type="match status" value="1"/>
</dbReference>
<proteinExistence type="predicted"/>
<keyword evidence="2" id="KW-0067">ATP-binding</keyword>
<sequence length="903" mass="97653">MDVLRGRRREREALDRLLAAARAGKSQVLVLRGDPGVGKSALLDYVAGRAPGFRVARTAGVPAETELEFSGLHQLCAPMLDRLECLPDPQRDALCTAFGLQKGEAPSRFLVGLAVLGLVSAVAEEQPLLWVVDDAQWLDKASAQTLTFVARRLGTEPVGLVFASRKHEKDEATGLPELVVTGLAHDDARALLGQVLLGPVDERVVDRIVAETRGNPRALLELREELTPAEMTGGFGLPGRTTVPRQAGESLQRHLESLPGDTRRLLLIAAAEPLGDPVLVWRAAHRHGIGIGAAAPAAGLVEIGAQVRFRNPTMRSTILRAASVEEQRSAHRALAEAIDPEADPHHRAWHRAQAAQGFDESIAADLERSAERAQERGGPSAAAVFLEQAAHLTVDPARRAERVLAAAHAMHEAGSPDAAMELLSTAAAGPLDPLQHARVDQLCAELAFAMNRGSDAAPLLLKAAKQLEPLDLRLARETYLDALAAAMHAGHLACGADVREVAEAARAVPAAPQPPRATDLLLDGLAARFTDGYTVGTPLLRQALSAFLSPTPPDEDGFRWLWHAHRTAGDLGDDAAWDLLATRHVRFARDAGALGRLPTALNERINAHVLMGDLTAAESLLEELRAATAATGEPSWPHSAVMLAAWRGCEDHLVKLIAGSGSEVRRRGEGIGLTIVGWAQAVLYNGLGRYEDALAPATQACDALPQEMSMLARATLTELIEAATHSGETELASTAFERLSLLARANDTDWALGLEARSRAVLSDGQAAEDAYREAIDRLGRTRLRGELARAHLLYGEWLRRERRRLDAREQLRTAHEMFSAMRMEAFSQRAAGELQASGETARRRCTETTKELTAREAQIVRLVREGLTNPEIGVRLFISPRTVEWHLSRLFSKLDITSRNQI</sequence>
<evidence type="ECO:0000259" key="3">
    <source>
        <dbReference type="PROSITE" id="PS50043"/>
    </source>
</evidence>
<accession>A0ABS9TD04</accession>
<keyword evidence="5" id="KW-1185">Reference proteome</keyword>
<evidence type="ECO:0000313" key="5">
    <source>
        <dbReference type="Proteomes" id="UP001299970"/>
    </source>
</evidence>
<dbReference type="InterPro" id="IPR000792">
    <property type="entry name" value="Tscrpt_reg_LuxR_C"/>
</dbReference>
<dbReference type="InterPro" id="IPR036388">
    <property type="entry name" value="WH-like_DNA-bd_sf"/>
</dbReference>
<evidence type="ECO:0000256" key="2">
    <source>
        <dbReference type="ARBA" id="ARBA00022840"/>
    </source>
</evidence>
<dbReference type="Proteomes" id="UP001299970">
    <property type="component" value="Unassembled WGS sequence"/>
</dbReference>
<evidence type="ECO:0000313" key="4">
    <source>
        <dbReference type="EMBL" id="MCH6166421.1"/>
    </source>
</evidence>
<dbReference type="RefSeq" id="WP_241036451.1">
    <property type="nucleotide sequence ID" value="NZ_BAAAJF010000002.1"/>
</dbReference>
<dbReference type="PANTHER" id="PTHR16305:SF35">
    <property type="entry name" value="TRANSCRIPTIONAL ACTIVATOR DOMAIN"/>
    <property type="match status" value="1"/>
</dbReference>
<dbReference type="InterPro" id="IPR027417">
    <property type="entry name" value="P-loop_NTPase"/>
</dbReference>
<dbReference type="PRINTS" id="PR00038">
    <property type="entry name" value="HTHLUXR"/>
</dbReference>
<dbReference type="PROSITE" id="PS50043">
    <property type="entry name" value="HTH_LUXR_2"/>
    <property type="match status" value="1"/>
</dbReference>
<dbReference type="CDD" id="cd06170">
    <property type="entry name" value="LuxR_C_like"/>
    <property type="match status" value="1"/>
</dbReference>